<comment type="caution">
    <text evidence="1">The sequence shown here is derived from an EMBL/GenBank/DDBJ whole genome shotgun (WGS) entry which is preliminary data.</text>
</comment>
<evidence type="ECO:0008006" key="2">
    <source>
        <dbReference type="Google" id="ProtNLM"/>
    </source>
</evidence>
<accession>X1BSB0</accession>
<feature type="non-terminal residue" evidence="1">
    <location>
        <position position="1"/>
    </location>
</feature>
<reference evidence="1" key="1">
    <citation type="journal article" date="2014" name="Front. Microbiol.">
        <title>High frequency of phylogenetically diverse reductive dehalogenase-homologous genes in deep subseafloor sedimentary metagenomes.</title>
        <authorList>
            <person name="Kawai M."/>
            <person name="Futagami T."/>
            <person name="Toyoda A."/>
            <person name="Takaki Y."/>
            <person name="Nishi S."/>
            <person name="Hori S."/>
            <person name="Arai W."/>
            <person name="Tsubouchi T."/>
            <person name="Morono Y."/>
            <person name="Uchiyama I."/>
            <person name="Ito T."/>
            <person name="Fujiyama A."/>
            <person name="Inagaki F."/>
            <person name="Takami H."/>
        </authorList>
    </citation>
    <scope>NUCLEOTIDE SEQUENCE</scope>
    <source>
        <strain evidence="1">Expedition CK06-06</strain>
    </source>
</reference>
<gene>
    <name evidence="1" type="ORF">S01H4_45370</name>
</gene>
<proteinExistence type="predicted"/>
<name>X1BSB0_9ZZZZ</name>
<evidence type="ECO:0000313" key="1">
    <source>
        <dbReference type="EMBL" id="GAG98619.1"/>
    </source>
</evidence>
<dbReference type="InterPro" id="IPR015422">
    <property type="entry name" value="PyrdxlP-dep_Trfase_small"/>
</dbReference>
<dbReference type="Gene3D" id="3.90.1150.10">
    <property type="entry name" value="Aspartate Aminotransferase, domain 1"/>
    <property type="match status" value="1"/>
</dbReference>
<dbReference type="EMBL" id="BART01025253">
    <property type="protein sequence ID" value="GAG98619.1"/>
    <property type="molecule type" value="Genomic_DNA"/>
</dbReference>
<protein>
    <recommendedName>
        <fullName evidence="2">Aminotransferase class I/classII domain-containing protein</fullName>
    </recommendedName>
</protein>
<sequence length="45" mass="5245">KYKVGVIPIEKQHDNINGIRIAYCSIDIKKIPEFVSRIDQALRDF</sequence>
<dbReference type="AlphaFoldDB" id="X1BSB0"/>
<organism evidence="1">
    <name type="scientific">marine sediment metagenome</name>
    <dbReference type="NCBI Taxonomy" id="412755"/>
    <lineage>
        <taxon>unclassified sequences</taxon>
        <taxon>metagenomes</taxon>
        <taxon>ecological metagenomes</taxon>
    </lineage>
</organism>